<reference evidence="4 5" key="1">
    <citation type="submission" date="2016-09" db="EMBL/GenBank/DDBJ databases">
        <title>Draft genome sequence for the type strain of Desulfuribacillus alkaliarsenatis AHT28, an obligately anaerobic, sulfidogenic bacterium isolated from Russian soda lake sediments.</title>
        <authorList>
            <person name="Abin C.A."/>
            <person name="Hollibaugh J.T."/>
        </authorList>
    </citation>
    <scope>NUCLEOTIDE SEQUENCE [LARGE SCALE GENOMIC DNA]</scope>
    <source>
        <strain evidence="4 5">AHT28</strain>
    </source>
</reference>
<evidence type="ECO:0000313" key="4">
    <source>
        <dbReference type="EMBL" id="OEF98466.1"/>
    </source>
</evidence>
<dbReference type="GO" id="GO:0046872">
    <property type="term" value="F:metal ion binding"/>
    <property type="evidence" value="ECO:0007669"/>
    <property type="project" value="UniProtKB-KW"/>
</dbReference>
<sequence>MRVVGIDHIGIVVNDIEQSIIMYKTLFGIEHIRTVTLTEQGTKIAILQGHNLKIELLESANENSKIAKFIKSRGTGMHHLAFQVEHLQEFIRNIGKQDIKIIDGIKKGENMCDIAFIHPKQTENVLIELCQKPR</sequence>
<dbReference type="InterPro" id="IPR029068">
    <property type="entry name" value="Glyas_Bleomycin-R_OHBP_Dase"/>
</dbReference>
<dbReference type="PANTHER" id="PTHR43048">
    <property type="entry name" value="METHYLMALONYL-COA EPIMERASE"/>
    <property type="match status" value="1"/>
</dbReference>
<name>A0A1E5G5M1_9FIRM</name>
<comment type="similarity">
    <text evidence="1">Belongs to the methylmalonyl-CoA epimerase family.</text>
</comment>
<dbReference type="CDD" id="cd07249">
    <property type="entry name" value="MMCE"/>
    <property type="match status" value="1"/>
</dbReference>
<dbReference type="PROSITE" id="PS51819">
    <property type="entry name" value="VOC"/>
    <property type="match status" value="1"/>
</dbReference>
<protein>
    <recommendedName>
        <fullName evidence="3">VOC domain-containing protein</fullName>
    </recommendedName>
</protein>
<dbReference type="EMBL" id="MIJE01000001">
    <property type="protein sequence ID" value="OEF98466.1"/>
    <property type="molecule type" value="Genomic_DNA"/>
</dbReference>
<dbReference type="STRING" id="766136.BHF68_01970"/>
<comment type="caution">
    <text evidence="4">The sequence shown here is derived from an EMBL/GenBank/DDBJ whole genome shotgun (WGS) entry which is preliminary data.</text>
</comment>
<feature type="domain" description="VOC" evidence="3">
    <location>
        <begin position="5"/>
        <end position="132"/>
    </location>
</feature>
<dbReference type="Pfam" id="PF13669">
    <property type="entry name" value="Glyoxalase_4"/>
    <property type="match status" value="1"/>
</dbReference>
<dbReference type="GO" id="GO:0004493">
    <property type="term" value="F:methylmalonyl-CoA epimerase activity"/>
    <property type="evidence" value="ECO:0007669"/>
    <property type="project" value="TreeGrafter"/>
</dbReference>
<proteinExistence type="inferred from homology"/>
<gene>
    <name evidence="4" type="ORF">BHF68_01970</name>
</gene>
<dbReference type="InterPro" id="IPR017515">
    <property type="entry name" value="MeMalonyl-CoA_epimerase"/>
</dbReference>
<dbReference type="Gene3D" id="3.10.180.10">
    <property type="entry name" value="2,3-Dihydroxybiphenyl 1,2-Dioxygenase, domain 1"/>
    <property type="match status" value="1"/>
</dbReference>
<dbReference type="InterPro" id="IPR037523">
    <property type="entry name" value="VOC_core"/>
</dbReference>
<keyword evidence="5" id="KW-1185">Reference proteome</keyword>
<evidence type="ECO:0000313" key="5">
    <source>
        <dbReference type="Proteomes" id="UP000094296"/>
    </source>
</evidence>
<organism evidence="4 5">
    <name type="scientific">Desulfuribacillus alkaliarsenatis</name>
    <dbReference type="NCBI Taxonomy" id="766136"/>
    <lineage>
        <taxon>Bacteria</taxon>
        <taxon>Bacillati</taxon>
        <taxon>Bacillota</taxon>
        <taxon>Desulfuribacillia</taxon>
        <taxon>Desulfuribacillales</taxon>
        <taxon>Desulfuribacillaceae</taxon>
        <taxon>Desulfuribacillus</taxon>
    </lineage>
</organism>
<evidence type="ECO:0000256" key="2">
    <source>
        <dbReference type="ARBA" id="ARBA00022723"/>
    </source>
</evidence>
<dbReference type="GO" id="GO:0046491">
    <property type="term" value="P:L-methylmalonyl-CoA metabolic process"/>
    <property type="evidence" value="ECO:0007669"/>
    <property type="project" value="TreeGrafter"/>
</dbReference>
<dbReference type="Proteomes" id="UP000094296">
    <property type="component" value="Unassembled WGS sequence"/>
</dbReference>
<dbReference type="PANTHER" id="PTHR43048:SF3">
    <property type="entry name" value="METHYLMALONYL-COA EPIMERASE, MITOCHONDRIAL"/>
    <property type="match status" value="1"/>
</dbReference>
<dbReference type="SUPFAM" id="SSF54593">
    <property type="entry name" value="Glyoxalase/Bleomycin resistance protein/Dihydroxybiphenyl dioxygenase"/>
    <property type="match status" value="1"/>
</dbReference>
<dbReference type="InterPro" id="IPR051785">
    <property type="entry name" value="MMCE/EMCE_epimerase"/>
</dbReference>
<evidence type="ECO:0000259" key="3">
    <source>
        <dbReference type="PROSITE" id="PS51819"/>
    </source>
</evidence>
<evidence type="ECO:0000256" key="1">
    <source>
        <dbReference type="ARBA" id="ARBA00009308"/>
    </source>
</evidence>
<accession>A0A1E5G5M1</accession>
<dbReference type="RefSeq" id="WP_069641958.1">
    <property type="nucleotide sequence ID" value="NZ_MIJE01000001.1"/>
</dbReference>
<dbReference type="AlphaFoldDB" id="A0A1E5G5M1"/>
<keyword evidence="2" id="KW-0479">Metal-binding</keyword>